<protein>
    <recommendedName>
        <fullName evidence="3">Lipoprotein</fullName>
    </recommendedName>
</protein>
<evidence type="ECO:0008006" key="3">
    <source>
        <dbReference type="Google" id="ProtNLM"/>
    </source>
</evidence>
<comment type="caution">
    <text evidence="1">The sequence shown here is derived from an EMBL/GenBank/DDBJ whole genome shotgun (WGS) entry which is preliminary data.</text>
</comment>
<evidence type="ECO:0000313" key="1">
    <source>
        <dbReference type="EMBL" id="GAA0744677.1"/>
    </source>
</evidence>
<gene>
    <name evidence="1" type="ORF">GCM10009431_19040</name>
</gene>
<dbReference type="RefSeq" id="WP_343797779.1">
    <property type="nucleotide sequence ID" value="NZ_BAAAGF010000002.1"/>
</dbReference>
<accession>A0ABP3UXX1</accession>
<dbReference type="EMBL" id="BAAAGF010000002">
    <property type="protein sequence ID" value="GAA0744677.1"/>
    <property type="molecule type" value="Genomic_DNA"/>
</dbReference>
<proteinExistence type="predicted"/>
<sequence length="171" mass="20312">MNQKILYIFISLFLAFSCQNKNQKKESDYVVLKYRSEWNWIYKNAQPTELTESEISKIEELLEKAVAEYNLGQAKNIKERKEWFEKTYPDKDFSKSEPKLEITLTDYKRQYVPVIKENGEKEVWVNLFCTIEHTDWKNEIVKVYDGGNCFFNLKINLTKNSYSDFNVNGSA</sequence>
<name>A0ABP3UXX1_9FLAO</name>
<keyword evidence="2" id="KW-1185">Reference proteome</keyword>
<organism evidence="1 2">
    <name type="scientific">Gaetbulibacter jejuensis</name>
    <dbReference type="NCBI Taxonomy" id="584607"/>
    <lineage>
        <taxon>Bacteria</taxon>
        <taxon>Pseudomonadati</taxon>
        <taxon>Bacteroidota</taxon>
        <taxon>Flavobacteriia</taxon>
        <taxon>Flavobacteriales</taxon>
        <taxon>Flavobacteriaceae</taxon>
        <taxon>Gaetbulibacter</taxon>
    </lineage>
</organism>
<reference evidence="2" key="1">
    <citation type="journal article" date="2019" name="Int. J. Syst. Evol. Microbiol.">
        <title>The Global Catalogue of Microorganisms (GCM) 10K type strain sequencing project: providing services to taxonomists for standard genome sequencing and annotation.</title>
        <authorList>
            <consortium name="The Broad Institute Genomics Platform"/>
            <consortium name="The Broad Institute Genome Sequencing Center for Infectious Disease"/>
            <person name="Wu L."/>
            <person name="Ma J."/>
        </authorList>
    </citation>
    <scope>NUCLEOTIDE SEQUENCE [LARGE SCALE GENOMIC DNA]</scope>
    <source>
        <strain evidence="2">JCM 15976</strain>
    </source>
</reference>
<dbReference type="Proteomes" id="UP001500736">
    <property type="component" value="Unassembled WGS sequence"/>
</dbReference>
<evidence type="ECO:0000313" key="2">
    <source>
        <dbReference type="Proteomes" id="UP001500736"/>
    </source>
</evidence>
<dbReference type="PROSITE" id="PS51257">
    <property type="entry name" value="PROKAR_LIPOPROTEIN"/>
    <property type="match status" value="1"/>
</dbReference>